<evidence type="ECO:0000313" key="3">
    <source>
        <dbReference type="Proteomes" id="UP001622557"/>
    </source>
</evidence>
<dbReference type="EMBL" id="CP108164">
    <property type="protein sequence ID" value="WTQ81888.1"/>
    <property type="molecule type" value="Genomic_DNA"/>
</dbReference>
<feature type="region of interest" description="Disordered" evidence="1">
    <location>
        <begin position="1"/>
        <end position="25"/>
    </location>
</feature>
<keyword evidence="3" id="KW-1185">Reference proteome</keyword>
<dbReference type="Proteomes" id="UP001622557">
    <property type="component" value="Chromosome"/>
</dbReference>
<proteinExistence type="predicted"/>
<dbReference type="RefSeq" id="WP_405447951.1">
    <property type="nucleotide sequence ID" value="NZ_CP108164.1"/>
</dbReference>
<name>A0ABZ1KMT7_STRAH</name>
<sequence>MGQRFTVNGRRKPPPAHSTSAAADRSSLHVLPPTGVFEAYGTPETLRKVLKYRPRKRFSPS</sequence>
<reference evidence="2 3" key="1">
    <citation type="submission" date="2022-10" db="EMBL/GenBank/DDBJ databases">
        <title>The complete genomes of actinobacterial strains from the NBC collection.</title>
        <authorList>
            <person name="Joergensen T.S."/>
            <person name="Alvarez Arevalo M."/>
            <person name="Sterndorff E.B."/>
            <person name="Faurdal D."/>
            <person name="Vuksanovic O."/>
            <person name="Mourched A.-S."/>
            <person name="Charusanti P."/>
            <person name="Shaw S."/>
            <person name="Blin K."/>
            <person name="Weber T."/>
        </authorList>
    </citation>
    <scope>NUCLEOTIDE SEQUENCE [LARGE SCALE GENOMIC DNA]</scope>
    <source>
        <strain evidence="2 3">NBC_00156</strain>
    </source>
</reference>
<protein>
    <submittedName>
        <fullName evidence="2">Uncharacterized protein</fullName>
    </submittedName>
</protein>
<evidence type="ECO:0000256" key="1">
    <source>
        <dbReference type="SAM" id="MobiDB-lite"/>
    </source>
</evidence>
<accession>A0ABZ1KMT7</accession>
<evidence type="ECO:0000313" key="2">
    <source>
        <dbReference type="EMBL" id="WTQ81888.1"/>
    </source>
</evidence>
<gene>
    <name evidence="2" type="ORF">OG350_16870</name>
</gene>
<dbReference type="GeneID" id="97282130"/>
<organism evidence="2 3">
    <name type="scientific">Streptomyces achromogenes</name>
    <dbReference type="NCBI Taxonomy" id="67255"/>
    <lineage>
        <taxon>Bacteria</taxon>
        <taxon>Bacillati</taxon>
        <taxon>Actinomycetota</taxon>
        <taxon>Actinomycetes</taxon>
        <taxon>Kitasatosporales</taxon>
        <taxon>Streptomycetaceae</taxon>
        <taxon>Streptomyces</taxon>
    </lineage>
</organism>